<dbReference type="EMBL" id="JFZB01000012">
    <property type="protein sequence ID" value="KFI26908.1"/>
    <property type="molecule type" value="Genomic_DNA"/>
</dbReference>
<name>A0A086XY08_9RHOB</name>
<dbReference type="Pfam" id="PF13561">
    <property type="entry name" value="adh_short_C2"/>
    <property type="match status" value="1"/>
</dbReference>
<gene>
    <name evidence="2" type="ORF">CG50_01195</name>
</gene>
<accession>A0A086XY08</accession>
<evidence type="ECO:0000313" key="2">
    <source>
        <dbReference type="EMBL" id="KFI26908.1"/>
    </source>
</evidence>
<dbReference type="OrthoDB" id="9804774at2"/>
<comment type="caution">
    <text evidence="2">The sequence shown here is derived from an EMBL/GenBank/DDBJ whole genome shotgun (WGS) entry which is preliminary data.</text>
</comment>
<organism evidence="2 3">
    <name type="scientific">Paenirhodobacter enshiensis</name>
    <dbReference type="NCBI Taxonomy" id="1105367"/>
    <lineage>
        <taxon>Bacteria</taxon>
        <taxon>Pseudomonadati</taxon>
        <taxon>Pseudomonadota</taxon>
        <taxon>Alphaproteobacteria</taxon>
        <taxon>Rhodobacterales</taxon>
        <taxon>Rhodobacter group</taxon>
        <taxon>Paenirhodobacter</taxon>
    </lineage>
</organism>
<dbReference type="PANTHER" id="PTHR42879:SF6">
    <property type="entry name" value="NADPH-DEPENDENT REDUCTASE BACG"/>
    <property type="match status" value="1"/>
</dbReference>
<dbReference type="InterPro" id="IPR036291">
    <property type="entry name" value="NAD(P)-bd_dom_sf"/>
</dbReference>
<dbReference type="eggNOG" id="COG1028">
    <property type="taxonomic scope" value="Bacteria"/>
</dbReference>
<dbReference type="Proteomes" id="UP000028824">
    <property type="component" value="Unassembled WGS sequence"/>
</dbReference>
<protein>
    <submittedName>
        <fullName evidence="2">3-oxoacyl-ACP reductase</fullName>
    </submittedName>
</protein>
<dbReference type="STRING" id="1105367.CG50_01195"/>
<dbReference type="PANTHER" id="PTHR42879">
    <property type="entry name" value="3-OXOACYL-(ACYL-CARRIER-PROTEIN) REDUCTASE"/>
    <property type="match status" value="1"/>
</dbReference>
<sequence>MDFGLKGRKALVLASSKGLGLGVAQALAAEGADVLLSGRDAAALGAAAAAIAARGQGRADWVTADLSAADFAPKLAAEAVERLGRVDILVNNTGGPRPGAARDMSADVLIEAARSMLAPVTEITRLLLPAMCARGWGRVLTLASSGVEEPIANLALSNTLRAALVGWNKTLATEVAAEGVTCNLLLPGRIHTDRVDQLDAARAQKTGTEIEAVRAASRATIPMRRYGTVEEFAAVAAFLCSAQASYVTGSKLRCDGGKIAGI</sequence>
<dbReference type="InterPro" id="IPR002347">
    <property type="entry name" value="SDR_fam"/>
</dbReference>
<comment type="similarity">
    <text evidence="1">Belongs to the short-chain dehydrogenases/reductases (SDR) family.</text>
</comment>
<proteinExistence type="inferred from homology"/>
<dbReference type="RefSeq" id="WP_036637156.1">
    <property type="nucleotide sequence ID" value="NZ_JFZB01000012.1"/>
</dbReference>
<dbReference type="InterPro" id="IPR050259">
    <property type="entry name" value="SDR"/>
</dbReference>
<evidence type="ECO:0000256" key="1">
    <source>
        <dbReference type="ARBA" id="ARBA00006484"/>
    </source>
</evidence>
<evidence type="ECO:0000313" key="3">
    <source>
        <dbReference type="Proteomes" id="UP000028824"/>
    </source>
</evidence>
<reference evidence="2 3" key="1">
    <citation type="submission" date="2014-03" db="EMBL/GenBank/DDBJ databases">
        <title>Genome of Paenirhodobacter enshiensis DW2-9.</title>
        <authorList>
            <person name="Wang D."/>
            <person name="Wang G."/>
        </authorList>
    </citation>
    <scope>NUCLEOTIDE SEQUENCE [LARGE SCALE GENOMIC DNA]</scope>
    <source>
        <strain evidence="2 3">DW2-9</strain>
    </source>
</reference>
<keyword evidence="3" id="KW-1185">Reference proteome</keyword>
<dbReference type="AlphaFoldDB" id="A0A086XY08"/>
<dbReference type="PRINTS" id="PR00081">
    <property type="entry name" value="GDHRDH"/>
</dbReference>
<dbReference type="SUPFAM" id="SSF51735">
    <property type="entry name" value="NAD(P)-binding Rossmann-fold domains"/>
    <property type="match status" value="1"/>
</dbReference>
<dbReference type="Gene3D" id="3.40.50.720">
    <property type="entry name" value="NAD(P)-binding Rossmann-like Domain"/>
    <property type="match status" value="1"/>
</dbReference>